<dbReference type="Proteomes" id="UP001152519">
    <property type="component" value="Unassembled WGS sequence"/>
</dbReference>
<name>A0A9W4E7D0_9ACTN</name>
<feature type="region of interest" description="Disordered" evidence="1">
    <location>
        <begin position="49"/>
        <end position="75"/>
    </location>
</feature>
<evidence type="ECO:0000256" key="1">
    <source>
        <dbReference type="SAM" id="MobiDB-lite"/>
    </source>
</evidence>
<dbReference type="AlphaFoldDB" id="A0A9W4E7D0"/>
<evidence type="ECO:0000313" key="3">
    <source>
        <dbReference type="Proteomes" id="UP001152519"/>
    </source>
</evidence>
<gene>
    <name evidence="2" type="ORF">SCOCK_270073</name>
</gene>
<evidence type="ECO:0000313" key="2">
    <source>
        <dbReference type="EMBL" id="CAG6394491.1"/>
    </source>
</evidence>
<reference evidence="2" key="1">
    <citation type="submission" date="2021-05" db="EMBL/GenBank/DDBJ databases">
        <authorList>
            <person name="Arsene-Ploetze F."/>
        </authorList>
    </citation>
    <scope>NUCLEOTIDE SEQUENCE</scope>
    <source>
        <strain evidence="2">DSM 42138</strain>
    </source>
</reference>
<sequence length="75" mass="7601">MRFRRLRWACAAPCVGGHLRGAWGYLQAQLLGENGATSHPVGRCDKPLRVGAGPRPSATAAGGGAPGGATPPGRP</sequence>
<keyword evidence="3" id="KW-1185">Reference proteome</keyword>
<protein>
    <submittedName>
        <fullName evidence="2">Uncharacterized protein</fullName>
    </submittedName>
</protein>
<dbReference type="EMBL" id="CAJSLV010000056">
    <property type="protein sequence ID" value="CAG6394491.1"/>
    <property type="molecule type" value="Genomic_DNA"/>
</dbReference>
<proteinExistence type="predicted"/>
<feature type="compositionally biased region" description="Low complexity" evidence="1">
    <location>
        <begin position="51"/>
        <end position="60"/>
    </location>
</feature>
<organism evidence="2 3">
    <name type="scientific">Actinacidiphila cocklensis</name>
    <dbReference type="NCBI Taxonomy" id="887465"/>
    <lineage>
        <taxon>Bacteria</taxon>
        <taxon>Bacillati</taxon>
        <taxon>Actinomycetota</taxon>
        <taxon>Actinomycetes</taxon>
        <taxon>Kitasatosporales</taxon>
        <taxon>Streptomycetaceae</taxon>
        <taxon>Actinacidiphila</taxon>
    </lineage>
</organism>
<comment type="caution">
    <text evidence="2">The sequence shown here is derived from an EMBL/GenBank/DDBJ whole genome shotgun (WGS) entry which is preliminary data.</text>
</comment>
<accession>A0A9W4E7D0</accession>